<dbReference type="HOGENOM" id="CLU_2612668_0_0_1"/>
<reference evidence="1" key="1">
    <citation type="submission" date="2011-04" db="EMBL/GenBank/DDBJ databases">
        <title>Evolution of plant cell wall degrading machinery underlies the functional diversity of forest fungi.</title>
        <authorList>
            <consortium name="US DOE Joint Genome Institute (JGI-PGF)"/>
            <person name="Eastwood D.C."/>
            <person name="Floudas D."/>
            <person name="Binder M."/>
            <person name="Majcherczyk A."/>
            <person name="Schneider P."/>
            <person name="Aerts A."/>
            <person name="Asiegbu F.O."/>
            <person name="Baker S.E."/>
            <person name="Barry K."/>
            <person name="Bendiksby M."/>
            <person name="Blumentritt M."/>
            <person name="Coutinho P.M."/>
            <person name="Cullen D."/>
            <person name="Cullen D."/>
            <person name="Gathman A."/>
            <person name="Goodell B."/>
            <person name="Henrissat B."/>
            <person name="Ihrmark K."/>
            <person name="Kauserud H."/>
            <person name="Kohler A."/>
            <person name="LaButti K."/>
            <person name="Lapidus A."/>
            <person name="Lavin J.L."/>
            <person name="Lee Y.-H."/>
            <person name="Lindquist E."/>
            <person name="Lilly W."/>
            <person name="Lucas S."/>
            <person name="Morin E."/>
            <person name="Murat C."/>
            <person name="Oguiza J.A."/>
            <person name="Park J."/>
            <person name="Pisabarro A.G."/>
            <person name="Riley R."/>
            <person name="Rosling A."/>
            <person name="Salamov A."/>
            <person name="Schmidt O."/>
            <person name="Schmutz J."/>
            <person name="Skrede I."/>
            <person name="Stenlid J."/>
            <person name="Wiebenga A."/>
            <person name="Xie X."/>
            <person name="Kues U."/>
            <person name="Hibbett D.S."/>
            <person name="Hoffmeister D."/>
            <person name="Hogberg N."/>
            <person name="Martin F."/>
            <person name="Grigoriev I.V."/>
            <person name="Watkinson S.C."/>
        </authorList>
    </citation>
    <scope>NUCLEOTIDE SEQUENCE</scope>
    <source>
        <strain evidence="1">S7.9</strain>
    </source>
</reference>
<gene>
    <name evidence="1" type="ORF">SERLADRAFT_399446</name>
</gene>
<dbReference type="KEGG" id="sla:SERLADRAFT_399446"/>
<protein>
    <submittedName>
        <fullName evidence="1">Uncharacterized protein</fullName>
    </submittedName>
</protein>
<organism>
    <name type="scientific">Serpula lacrymans var. lacrymans (strain S7.9)</name>
    <name type="common">Dry rot fungus</name>
    <dbReference type="NCBI Taxonomy" id="578457"/>
    <lineage>
        <taxon>Eukaryota</taxon>
        <taxon>Fungi</taxon>
        <taxon>Dikarya</taxon>
        <taxon>Basidiomycota</taxon>
        <taxon>Agaricomycotina</taxon>
        <taxon>Agaricomycetes</taxon>
        <taxon>Agaricomycetidae</taxon>
        <taxon>Boletales</taxon>
        <taxon>Coniophorineae</taxon>
        <taxon>Serpulaceae</taxon>
        <taxon>Serpula</taxon>
    </lineage>
</organism>
<dbReference type="GeneID" id="18811956"/>
<dbReference type="RefSeq" id="XP_007322496.1">
    <property type="nucleotide sequence ID" value="XM_007322434.1"/>
</dbReference>
<evidence type="ECO:0000313" key="1">
    <source>
        <dbReference type="EMBL" id="EGO20530.1"/>
    </source>
</evidence>
<dbReference type="AlphaFoldDB" id="F8P7X2"/>
<feature type="non-terminal residue" evidence="1">
    <location>
        <position position="79"/>
    </location>
</feature>
<proteinExistence type="predicted"/>
<dbReference type="Proteomes" id="UP000008064">
    <property type="component" value="Unassembled WGS sequence"/>
</dbReference>
<dbReference type="EMBL" id="GL945440">
    <property type="protein sequence ID" value="EGO20530.1"/>
    <property type="molecule type" value="Genomic_DNA"/>
</dbReference>
<sequence length="79" mass="8962">MISLCFWLYEQAREVLKKLLAKEAPLADDVRAASEPNDSGSHWQKVTGCLYSMPQIRSQPQYPHLKYDLCSEPGGHRGD</sequence>
<name>F8P7X2_SERL9</name>
<accession>F8P7X2</accession>